<sequence>MNKHLLKRTITVSIIFGILFFLINYFSDSDVSAGNLVLKSLLTIVVFGILYYLIFTIVNSPERKYKFGITLPISLLIAIIISAMFSALKIGIITGLIIGIIAGYLWEFIDTHKNGGDKS</sequence>
<dbReference type="PATRIC" id="fig|74704.6.peg.1768"/>
<evidence type="ECO:0000313" key="2">
    <source>
        <dbReference type="EMBL" id="KKI65082.1"/>
    </source>
</evidence>
<organism evidence="2 3">
    <name type="scientific">Staphylococcus cohnii subsp. cohnii</name>
    <dbReference type="NCBI Taxonomy" id="74704"/>
    <lineage>
        <taxon>Bacteria</taxon>
        <taxon>Bacillati</taxon>
        <taxon>Bacillota</taxon>
        <taxon>Bacilli</taxon>
        <taxon>Bacillales</taxon>
        <taxon>Staphylococcaceae</taxon>
        <taxon>Staphylococcus</taxon>
        <taxon>Staphylococcus cohnii species complex</taxon>
    </lineage>
</organism>
<feature type="transmembrane region" description="Helical" evidence="1">
    <location>
        <begin position="67"/>
        <end position="85"/>
    </location>
</feature>
<comment type="caution">
    <text evidence="2">The sequence shown here is derived from an EMBL/GenBank/DDBJ whole genome shotgun (WGS) entry which is preliminary data.</text>
</comment>
<keyword evidence="1" id="KW-1133">Transmembrane helix</keyword>
<feature type="transmembrane region" description="Helical" evidence="1">
    <location>
        <begin position="91"/>
        <end position="109"/>
    </location>
</feature>
<dbReference type="Proteomes" id="UP000034455">
    <property type="component" value="Unassembled WGS sequence"/>
</dbReference>
<reference evidence="2 3" key="1">
    <citation type="submission" date="2015-03" db="EMBL/GenBank/DDBJ databases">
        <title>Genome Assembly of Staphylococcus cohnii subsp. cohnii strain G22B2.</title>
        <authorList>
            <person name="Nair G."/>
            <person name="Kaur G."/>
            <person name="Khatri I."/>
            <person name="Singh N.K."/>
            <person name="Sathyabama S."/>
            <person name="Maurya S.K."/>
            <person name="Subramanian S."/>
            <person name="Agrewala J.N."/>
            <person name="Mayilraj S."/>
        </authorList>
    </citation>
    <scope>NUCLEOTIDE SEQUENCE [LARGE SCALE GENOMIC DNA]</scope>
    <source>
        <strain evidence="2 3">G22B2</strain>
    </source>
</reference>
<feature type="transmembrane region" description="Helical" evidence="1">
    <location>
        <begin position="33"/>
        <end position="55"/>
    </location>
</feature>
<gene>
    <name evidence="2" type="ORF">UF66_1725</name>
</gene>
<name>A0A0M2NYQ0_STACC</name>
<accession>A0A0M2NYQ0</accession>
<dbReference type="EMBL" id="LAKJ01000003">
    <property type="protein sequence ID" value="KKI65082.1"/>
    <property type="molecule type" value="Genomic_DNA"/>
</dbReference>
<proteinExistence type="predicted"/>
<keyword evidence="1" id="KW-0812">Transmembrane</keyword>
<feature type="transmembrane region" description="Helical" evidence="1">
    <location>
        <begin position="9"/>
        <end position="27"/>
    </location>
</feature>
<evidence type="ECO:0000313" key="3">
    <source>
        <dbReference type="Proteomes" id="UP000034455"/>
    </source>
</evidence>
<dbReference type="AlphaFoldDB" id="A0A0M2NYQ0"/>
<keyword evidence="1" id="KW-0472">Membrane</keyword>
<dbReference type="GeneID" id="58096796"/>
<evidence type="ECO:0000256" key="1">
    <source>
        <dbReference type="SAM" id="Phobius"/>
    </source>
</evidence>
<protein>
    <submittedName>
        <fullName evidence="2">Uncharacterized protein</fullName>
    </submittedName>
</protein>
<dbReference type="RefSeq" id="WP_019468343.1">
    <property type="nucleotide sequence ID" value="NZ_BKAS01000009.1"/>
</dbReference>